<dbReference type="Proteomes" id="UP000299102">
    <property type="component" value="Unassembled WGS sequence"/>
</dbReference>
<gene>
    <name evidence="2" type="ORF">EVAR_98757_1</name>
</gene>
<evidence type="ECO:0000313" key="2">
    <source>
        <dbReference type="EMBL" id="GBP79617.1"/>
    </source>
</evidence>
<protein>
    <submittedName>
        <fullName evidence="2">Uncharacterized protein</fullName>
    </submittedName>
</protein>
<accession>A0A4C1YYY9</accession>
<evidence type="ECO:0000256" key="1">
    <source>
        <dbReference type="SAM" id="MobiDB-lite"/>
    </source>
</evidence>
<sequence>MKRYITSGLAAARTPGDTNAALACSQMRAPRGQRGCHGLRVLQQRVAATGIRGRQRGQGRRPAPQARQQRAHREQLARPGETPRASDSTAWHSNSKKYFFSTSRI</sequence>
<dbReference type="EMBL" id="BGZK01001421">
    <property type="protein sequence ID" value="GBP79617.1"/>
    <property type="molecule type" value="Genomic_DNA"/>
</dbReference>
<dbReference type="AlphaFoldDB" id="A0A4C1YYY9"/>
<proteinExistence type="predicted"/>
<reference evidence="2 3" key="1">
    <citation type="journal article" date="2019" name="Commun. Biol.">
        <title>The bagworm genome reveals a unique fibroin gene that provides high tensile strength.</title>
        <authorList>
            <person name="Kono N."/>
            <person name="Nakamura H."/>
            <person name="Ohtoshi R."/>
            <person name="Tomita M."/>
            <person name="Numata K."/>
            <person name="Arakawa K."/>
        </authorList>
    </citation>
    <scope>NUCLEOTIDE SEQUENCE [LARGE SCALE GENOMIC DNA]</scope>
</reference>
<feature type="region of interest" description="Disordered" evidence="1">
    <location>
        <begin position="47"/>
        <end position="105"/>
    </location>
</feature>
<name>A0A4C1YYY9_EUMVA</name>
<organism evidence="2 3">
    <name type="scientific">Eumeta variegata</name>
    <name type="common">Bagworm moth</name>
    <name type="synonym">Eumeta japonica</name>
    <dbReference type="NCBI Taxonomy" id="151549"/>
    <lineage>
        <taxon>Eukaryota</taxon>
        <taxon>Metazoa</taxon>
        <taxon>Ecdysozoa</taxon>
        <taxon>Arthropoda</taxon>
        <taxon>Hexapoda</taxon>
        <taxon>Insecta</taxon>
        <taxon>Pterygota</taxon>
        <taxon>Neoptera</taxon>
        <taxon>Endopterygota</taxon>
        <taxon>Lepidoptera</taxon>
        <taxon>Glossata</taxon>
        <taxon>Ditrysia</taxon>
        <taxon>Tineoidea</taxon>
        <taxon>Psychidae</taxon>
        <taxon>Oiketicinae</taxon>
        <taxon>Eumeta</taxon>
    </lineage>
</organism>
<evidence type="ECO:0000313" key="3">
    <source>
        <dbReference type="Proteomes" id="UP000299102"/>
    </source>
</evidence>
<comment type="caution">
    <text evidence="2">The sequence shown here is derived from an EMBL/GenBank/DDBJ whole genome shotgun (WGS) entry which is preliminary data.</text>
</comment>
<keyword evidence="3" id="KW-1185">Reference proteome</keyword>